<dbReference type="STRING" id="1987383.A5844_000476"/>
<dbReference type="RefSeq" id="WP_086283584.1">
    <property type="nucleotide sequence ID" value="NZ_NGMO01000001.1"/>
</dbReference>
<protein>
    <recommendedName>
        <fullName evidence="8">Sortase</fullName>
    </recommendedName>
</protein>
<feature type="active site" description="Proton donor/acceptor" evidence="4">
    <location>
        <position position="138"/>
    </location>
</feature>
<dbReference type="NCBIfam" id="TIGR01076">
    <property type="entry name" value="sortase_fam"/>
    <property type="match status" value="1"/>
</dbReference>
<evidence type="ECO:0000313" key="6">
    <source>
        <dbReference type="EMBL" id="OTP12244.1"/>
    </source>
</evidence>
<dbReference type="Gene3D" id="2.40.260.10">
    <property type="entry name" value="Sortase"/>
    <property type="match status" value="1"/>
</dbReference>
<evidence type="ECO:0000256" key="3">
    <source>
        <dbReference type="ARBA" id="ARBA00022807"/>
    </source>
</evidence>
<name>A0A2C9XS54_9ENTE</name>
<keyword evidence="1" id="KW-0645">Protease</keyword>
<keyword evidence="5" id="KW-1133">Transmembrane helix</keyword>
<dbReference type="Pfam" id="PF04203">
    <property type="entry name" value="Sortase"/>
    <property type="match status" value="1"/>
</dbReference>
<evidence type="ECO:0000256" key="5">
    <source>
        <dbReference type="SAM" id="Phobius"/>
    </source>
</evidence>
<keyword evidence="3" id="KW-0788">Thiol protease</keyword>
<dbReference type="EMBL" id="NGMO01000001">
    <property type="protein sequence ID" value="OTP12244.1"/>
    <property type="molecule type" value="Genomic_DNA"/>
</dbReference>
<dbReference type="InterPro" id="IPR023365">
    <property type="entry name" value="Sortase_dom-sf"/>
</dbReference>
<evidence type="ECO:0008006" key="8">
    <source>
        <dbReference type="Google" id="ProtNLM"/>
    </source>
</evidence>
<dbReference type="GO" id="GO:0006508">
    <property type="term" value="P:proteolysis"/>
    <property type="evidence" value="ECO:0007669"/>
    <property type="project" value="UniProtKB-KW"/>
</dbReference>
<gene>
    <name evidence="6" type="ORF">A5844_000476</name>
</gene>
<dbReference type="SUPFAM" id="SSF63817">
    <property type="entry name" value="Sortase"/>
    <property type="match status" value="1"/>
</dbReference>
<accession>A0A2C9XS54</accession>
<dbReference type="CDD" id="cd06165">
    <property type="entry name" value="Sortase_A"/>
    <property type="match status" value="1"/>
</dbReference>
<feature type="active site" description="Acyl-thioester intermediate" evidence="4">
    <location>
        <position position="202"/>
    </location>
</feature>
<keyword evidence="2" id="KW-0378">Hydrolase</keyword>
<dbReference type="GO" id="GO:0008234">
    <property type="term" value="F:cysteine-type peptidase activity"/>
    <property type="evidence" value="ECO:0007669"/>
    <property type="project" value="UniProtKB-KW"/>
</dbReference>
<organism evidence="6 7">
    <name type="scientific">Candidatus Enterococcus wittei</name>
    <dbReference type="NCBI Taxonomy" id="1987383"/>
    <lineage>
        <taxon>Bacteria</taxon>
        <taxon>Bacillati</taxon>
        <taxon>Bacillota</taxon>
        <taxon>Bacilli</taxon>
        <taxon>Lactobacillales</taxon>
        <taxon>Enterococcaceae</taxon>
        <taxon>Enterococcus</taxon>
    </lineage>
</organism>
<evidence type="ECO:0000256" key="4">
    <source>
        <dbReference type="PIRSR" id="PIRSR605754-1"/>
    </source>
</evidence>
<dbReference type="InterPro" id="IPR042007">
    <property type="entry name" value="Sortase_A"/>
</dbReference>
<evidence type="ECO:0000256" key="1">
    <source>
        <dbReference type="ARBA" id="ARBA00022670"/>
    </source>
</evidence>
<dbReference type="InterPro" id="IPR005754">
    <property type="entry name" value="Sortase"/>
</dbReference>
<proteinExistence type="predicted"/>
<keyword evidence="5" id="KW-0472">Membrane</keyword>
<reference evidence="6 7" key="1">
    <citation type="submission" date="2017-05" db="EMBL/GenBank/DDBJ databases">
        <title>The Genome Sequence of Enterococcus sp. 10A9_DIV0425.</title>
        <authorList>
            <consortium name="The Broad Institute Genomics Platform"/>
            <consortium name="The Broad Institute Genomic Center for Infectious Diseases"/>
            <person name="Earl A."/>
            <person name="Manson A."/>
            <person name="Schwartman J."/>
            <person name="Gilmore M."/>
            <person name="Abouelleil A."/>
            <person name="Cao P."/>
            <person name="Chapman S."/>
            <person name="Cusick C."/>
            <person name="Shea T."/>
            <person name="Young S."/>
            <person name="Neafsey D."/>
            <person name="Nusbaum C."/>
            <person name="Birren B."/>
        </authorList>
    </citation>
    <scope>NUCLEOTIDE SEQUENCE [LARGE SCALE GENOMIC DNA]</scope>
    <source>
        <strain evidence="6 7">10A9_DIV0425</strain>
    </source>
</reference>
<comment type="caution">
    <text evidence="6">The sequence shown here is derived from an EMBL/GenBank/DDBJ whole genome shotgun (WGS) entry which is preliminary data.</text>
</comment>
<dbReference type="Proteomes" id="UP000194933">
    <property type="component" value="Unassembled WGS sequence"/>
</dbReference>
<evidence type="ECO:0000313" key="7">
    <source>
        <dbReference type="Proteomes" id="UP000194933"/>
    </source>
</evidence>
<keyword evidence="5" id="KW-0812">Transmembrane</keyword>
<sequence>MKKILKIFPLIWLLLGSIILGMTIYGYWLLQRTDMKGKEIYYLIQDKQDIEIKQKEISEEAIFDPNNIHPVDTKEFAIAQLHYEELVDEWGIGKIFLPSASIQTTILAGMNNDHLMVGVGTYLKEQRLGKGNYVLLAHNLVQGGGTLKNLPQTKNHTLIYATDFSNVYEYRVTKNQIIHQSESEVLDHPKEKQKPVLTLIRCEGGLNTENRAVVQGEYVREYPAEEANDKLKGKLGLVSLAKKTNQATKDIGVLEESGQQRKGNAINTSPHLVREVQTEGLEKIGLPVYSSVEKLGIWLVQQFSDFDTLLYYSCLYLLVLILLM</sequence>
<keyword evidence="7" id="KW-1185">Reference proteome</keyword>
<dbReference type="AlphaFoldDB" id="A0A2C9XS54"/>
<evidence type="ECO:0000256" key="2">
    <source>
        <dbReference type="ARBA" id="ARBA00022801"/>
    </source>
</evidence>
<feature type="transmembrane region" description="Helical" evidence="5">
    <location>
        <begin position="7"/>
        <end position="30"/>
    </location>
</feature>